<keyword evidence="1" id="KW-0539">Nucleus</keyword>
<evidence type="ECO:0000256" key="1">
    <source>
        <dbReference type="ARBA" id="ARBA00023242"/>
    </source>
</evidence>
<evidence type="ECO:0008006" key="7">
    <source>
        <dbReference type="Google" id="ProtNLM"/>
    </source>
</evidence>
<dbReference type="CDD" id="cd11660">
    <property type="entry name" value="SANT_TRF"/>
    <property type="match status" value="2"/>
</dbReference>
<dbReference type="OrthoDB" id="608866at2759"/>
<dbReference type="SUPFAM" id="SSF46689">
    <property type="entry name" value="Homeodomain-like"/>
    <property type="match status" value="2"/>
</dbReference>
<name>A0A166R3Q5_9AGAM</name>
<accession>A0A166R3Q5</accession>
<feature type="region of interest" description="Disordered" evidence="2">
    <location>
        <begin position="370"/>
        <end position="391"/>
    </location>
</feature>
<sequence>MTSKSDVGAGPTAAASPTIGVPSTSTFSFKAPFPPNPTSLKQRRASLAQASAPRLVPVWSFRDDTELAVASTSELGPEKRGKMRKIATDDGEHELSEPVNAEKKQRKKWTAEETQQLVDGCNIWGVGNWKAILKDPKFKFDNRSPVDLKDRFRTYFPDAYKQHYPNAKTHLSSKVRSTLPDGRSLFEKTRSKKRRPFTEEEDRALKSGYEKHGTVWATIVKDPVFQDQNRRSTDLRDRFRNAFPDLYQAAGYKPRNAPKKKKREDGSWIPTRAATDDQLPTSTSTIGAVPIPRRRRAQTTSGMFRGGTKSVPDSATCSEDEESSAGEDDIAVDRATPQPEDPLATCQPFSPMDMLTMDQLSEPVTIPDFTPSSSQSMSEMSDWGSHMDGSDSNTWAPAVESAGSPASSHISSSAGDYFPNRRDGVDMIGKSAWGTQDWFSANPRLDASGVSSSSSSYVGGLSPAPSSPFSFQNLNHGVVDRYDLFPSTMPHDFASSEVGMGDTHSTFSDPEMFPPSSFRGFTHHSNYAGDLIFGARSHQPQQSWTASSWASFDPVAHSGALGLQQSAGIHPMQLHTAAMPGIDEIPLASITLNDRVEPSHDAMHGTTNGGVQKGESDLHLYHLDTQGLDHIVDLSQELHITPPATPLTRGHREDMHQGSSSHHSRSYSVPPGEFRNPNPNRPPQIHTNSQPQLTRAQHSDPSLVHFDGTGQSAFQISQNNFTNFSYSDSWAPNDRDLPFLDLHYYGNNSAGPFYDGAESKYDSDHTRQGQALDLAQSASSLSRAYMSTAAASPPPPPPPPPPMMMHPPTSFQMNQDMFNEHARPHSNHQRRQSAVSPEDLQARKGSDNKRKRASWDGNAS</sequence>
<dbReference type="Pfam" id="PF00249">
    <property type="entry name" value="Myb_DNA-binding"/>
    <property type="match status" value="2"/>
</dbReference>
<dbReference type="PANTHER" id="PTHR46734">
    <property type="entry name" value="TELOMERIC REPEAT-BINDING FACTOR 1 TERF1"/>
    <property type="match status" value="1"/>
</dbReference>
<feature type="compositionally biased region" description="Acidic residues" evidence="2">
    <location>
        <begin position="318"/>
        <end position="330"/>
    </location>
</feature>
<feature type="region of interest" description="Disordered" evidence="2">
    <location>
        <begin position="641"/>
        <end position="707"/>
    </location>
</feature>
<protein>
    <recommendedName>
        <fullName evidence="7">Myb-like domain-containing protein</fullName>
    </recommendedName>
</protein>
<feature type="region of interest" description="Disordered" evidence="2">
    <location>
        <begin position="778"/>
        <end position="860"/>
    </location>
</feature>
<dbReference type="PROSITE" id="PS51294">
    <property type="entry name" value="HTH_MYB"/>
    <property type="match status" value="2"/>
</dbReference>
<evidence type="ECO:0000256" key="2">
    <source>
        <dbReference type="SAM" id="MobiDB-lite"/>
    </source>
</evidence>
<evidence type="ECO:0000259" key="4">
    <source>
        <dbReference type="PROSITE" id="PS51294"/>
    </source>
</evidence>
<gene>
    <name evidence="5" type="ORF">FIBSPDRAFT_817841</name>
</gene>
<evidence type="ECO:0000313" key="6">
    <source>
        <dbReference type="Proteomes" id="UP000076532"/>
    </source>
</evidence>
<evidence type="ECO:0000313" key="5">
    <source>
        <dbReference type="EMBL" id="KZP27868.1"/>
    </source>
</evidence>
<feature type="compositionally biased region" description="Polar residues" evidence="2">
    <location>
        <begin position="685"/>
        <end position="700"/>
    </location>
</feature>
<dbReference type="Gene3D" id="1.10.10.60">
    <property type="entry name" value="Homeodomain-like"/>
    <property type="match status" value="1"/>
</dbReference>
<reference evidence="5 6" key="1">
    <citation type="journal article" date="2016" name="Mol. Biol. Evol.">
        <title>Comparative Genomics of Early-Diverging Mushroom-Forming Fungi Provides Insights into the Origins of Lignocellulose Decay Capabilities.</title>
        <authorList>
            <person name="Nagy L.G."/>
            <person name="Riley R."/>
            <person name="Tritt A."/>
            <person name="Adam C."/>
            <person name="Daum C."/>
            <person name="Floudas D."/>
            <person name="Sun H."/>
            <person name="Yadav J.S."/>
            <person name="Pangilinan J."/>
            <person name="Larsson K.H."/>
            <person name="Matsuura K."/>
            <person name="Barry K."/>
            <person name="Labutti K."/>
            <person name="Kuo R."/>
            <person name="Ohm R.A."/>
            <person name="Bhattacharya S.S."/>
            <person name="Shirouzu T."/>
            <person name="Yoshinaga Y."/>
            <person name="Martin F.M."/>
            <person name="Grigoriev I.V."/>
            <person name="Hibbett D.S."/>
        </authorList>
    </citation>
    <scope>NUCLEOTIDE SEQUENCE [LARGE SCALE GENOMIC DNA]</scope>
    <source>
        <strain evidence="5 6">CBS 109695</strain>
    </source>
</reference>
<dbReference type="InterPro" id="IPR009057">
    <property type="entry name" value="Homeodomain-like_sf"/>
</dbReference>
<feature type="region of interest" description="Disordered" evidence="2">
    <location>
        <begin position="253"/>
        <end position="344"/>
    </location>
</feature>
<dbReference type="EMBL" id="KV417506">
    <property type="protein sequence ID" value="KZP27868.1"/>
    <property type="molecule type" value="Genomic_DNA"/>
</dbReference>
<feature type="domain" description="HTH myb-type" evidence="4">
    <location>
        <begin position="101"/>
        <end position="160"/>
    </location>
</feature>
<keyword evidence="6" id="KW-1185">Reference proteome</keyword>
<feature type="region of interest" description="Disordered" evidence="2">
    <location>
        <begin position="1"/>
        <end position="46"/>
    </location>
</feature>
<dbReference type="Proteomes" id="UP000076532">
    <property type="component" value="Unassembled WGS sequence"/>
</dbReference>
<feature type="domain" description="HTH myb-type" evidence="4">
    <location>
        <begin position="189"/>
        <end position="247"/>
    </location>
</feature>
<dbReference type="Gene3D" id="1.10.246.220">
    <property type="match status" value="1"/>
</dbReference>
<dbReference type="InterPro" id="IPR052450">
    <property type="entry name" value="TRBD-Containing_Protein"/>
</dbReference>
<organism evidence="5 6">
    <name type="scientific">Athelia psychrophila</name>
    <dbReference type="NCBI Taxonomy" id="1759441"/>
    <lineage>
        <taxon>Eukaryota</taxon>
        <taxon>Fungi</taxon>
        <taxon>Dikarya</taxon>
        <taxon>Basidiomycota</taxon>
        <taxon>Agaricomycotina</taxon>
        <taxon>Agaricomycetes</taxon>
        <taxon>Agaricomycetidae</taxon>
        <taxon>Atheliales</taxon>
        <taxon>Atheliaceae</taxon>
        <taxon>Athelia</taxon>
    </lineage>
</organism>
<feature type="domain" description="Myb-like" evidence="3">
    <location>
        <begin position="101"/>
        <end position="156"/>
    </location>
</feature>
<dbReference type="AlphaFoldDB" id="A0A166R3Q5"/>
<feature type="compositionally biased region" description="Low complexity" evidence="2">
    <location>
        <begin position="372"/>
        <end position="381"/>
    </location>
</feature>
<dbReference type="SMART" id="SM00717">
    <property type="entry name" value="SANT"/>
    <property type="match status" value="2"/>
</dbReference>
<dbReference type="PANTHER" id="PTHR46734:SF1">
    <property type="entry name" value="TELOMERIC REPEAT-BINDING FACTOR 1"/>
    <property type="match status" value="1"/>
</dbReference>
<proteinExistence type="predicted"/>
<evidence type="ECO:0000259" key="3">
    <source>
        <dbReference type="PROSITE" id="PS50090"/>
    </source>
</evidence>
<dbReference type="InterPro" id="IPR001005">
    <property type="entry name" value="SANT/Myb"/>
</dbReference>
<dbReference type="InterPro" id="IPR017930">
    <property type="entry name" value="Myb_dom"/>
</dbReference>
<feature type="domain" description="Myb-like" evidence="3">
    <location>
        <begin position="189"/>
        <end position="243"/>
    </location>
</feature>
<feature type="compositionally biased region" description="Pro residues" evidence="2">
    <location>
        <begin position="792"/>
        <end position="805"/>
    </location>
</feature>
<dbReference type="PROSITE" id="PS50090">
    <property type="entry name" value="MYB_LIKE"/>
    <property type="match status" value="2"/>
</dbReference>
<dbReference type="STRING" id="436010.A0A166R3Q5"/>